<sequence>MALYVLGKKFKKQTDFGIQQEINPRCSTVKSNQFLDVEARFSKELQIDIQENKIEARSLKYFARFNKTAGNYKLQNVMGHIRAKGHGVVMQAKNRTKTLLTTSCPK</sequence>
<protein>
    <submittedName>
        <fullName evidence="1">Uncharacterized protein</fullName>
    </submittedName>
</protein>
<evidence type="ECO:0000313" key="1">
    <source>
        <dbReference type="EMBL" id="CAK7899972.1"/>
    </source>
</evidence>
<accession>A0AAV1T6N8</accession>
<evidence type="ECO:0000313" key="2">
    <source>
        <dbReference type="Proteomes" id="UP001162060"/>
    </source>
</evidence>
<reference evidence="1" key="1">
    <citation type="submission" date="2024-01" db="EMBL/GenBank/DDBJ databases">
        <authorList>
            <person name="Webb A."/>
        </authorList>
    </citation>
    <scope>NUCLEOTIDE SEQUENCE</scope>
    <source>
        <strain evidence="1">Pm1</strain>
    </source>
</reference>
<dbReference type="AlphaFoldDB" id="A0AAV1T6N8"/>
<dbReference type="EMBL" id="CAKLBY020000016">
    <property type="protein sequence ID" value="CAK7899972.1"/>
    <property type="molecule type" value="Genomic_DNA"/>
</dbReference>
<organism evidence="1 2">
    <name type="scientific">Peronospora matthiolae</name>
    <dbReference type="NCBI Taxonomy" id="2874970"/>
    <lineage>
        <taxon>Eukaryota</taxon>
        <taxon>Sar</taxon>
        <taxon>Stramenopiles</taxon>
        <taxon>Oomycota</taxon>
        <taxon>Peronosporomycetes</taxon>
        <taxon>Peronosporales</taxon>
        <taxon>Peronosporaceae</taxon>
        <taxon>Peronospora</taxon>
    </lineage>
</organism>
<dbReference type="Proteomes" id="UP001162060">
    <property type="component" value="Unassembled WGS sequence"/>
</dbReference>
<name>A0AAV1T6N8_9STRA</name>
<comment type="caution">
    <text evidence="1">The sequence shown here is derived from an EMBL/GenBank/DDBJ whole genome shotgun (WGS) entry which is preliminary data.</text>
</comment>
<gene>
    <name evidence="1" type="ORF">PM001_LOCUS1980</name>
</gene>
<proteinExistence type="predicted"/>